<evidence type="ECO:0000256" key="7">
    <source>
        <dbReference type="ARBA" id="ARBA00022989"/>
    </source>
</evidence>
<keyword evidence="3 10" id="KW-0813">Transport</keyword>
<evidence type="ECO:0000256" key="2">
    <source>
        <dbReference type="ARBA" id="ARBA00011557"/>
    </source>
</evidence>
<keyword evidence="5" id="KW-0997">Cell inner membrane</keyword>
<dbReference type="AlphaFoldDB" id="A0A5N5U806"/>
<evidence type="ECO:0000256" key="8">
    <source>
        <dbReference type="ARBA" id="ARBA00023136"/>
    </source>
</evidence>
<protein>
    <recommendedName>
        <fullName evidence="9">sn-glycerol-3-phosphate transport system permease protein UgpA</fullName>
    </recommendedName>
</protein>
<keyword evidence="8 10" id="KW-0472">Membrane</keyword>
<dbReference type="GO" id="GO:0005886">
    <property type="term" value="C:plasma membrane"/>
    <property type="evidence" value="ECO:0007669"/>
    <property type="project" value="UniProtKB-SubCell"/>
</dbReference>
<keyword evidence="6 10" id="KW-0812">Transmembrane</keyword>
<comment type="similarity">
    <text evidence="10">Belongs to the binding-protein-dependent transport system permease family.</text>
</comment>
<dbReference type="InterPro" id="IPR050809">
    <property type="entry name" value="UgpAE/MalFG_permease"/>
</dbReference>
<dbReference type="CDD" id="cd06261">
    <property type="entry name" value="TM_PBP2"/>
    <property type="match status" value="1"/>
</dbReference>
<comment type="subunit">
    <text evidence="2">The complex is composed of two ATP-binding proteins (UgpC), two transmembrane proteins (UgpA and UgpE) and a solute-binding protein (UgpB).</text>
</comment>
<comment type="subcellular location">
    <subcellularLocation>
        <location evidence="1">Cell inner membrane</location>
        <topology evidence="1">Multi-pass membrane protein</topology>
    </subcellularLocation>
    <subcellularLocation>
        <location evidence="10">Cell membrane</location>
        <topology evidence="10">Multi-pass membrane protein</topology>
    </subcellularLocation>
</comment>
<feature type="transmembrane region" description="Helical" evidence="10">
    <location>
        <begin position="74"/>
        <end position="99"/>
    </location>
</feature>
<sequence>MTEQHSRLQVFTSNWQAAALLLPTLALIAVFLYYPFLETVQLSFYQLRVLGSGEWVGLQNYVQLFESGAYRNSLVVTVLFTAATVTASLFLSLIISFLIHEANRFTNLYLVAAIWPYAMPIAVAGIVLDFLINPRIGVVTWAIEVLTGFQFAWQTNGALALVAVIIAAVWQGLGYSIIFMTAAFNQVPDSITDAAKLDGIGRFQRLFRIYVPLISPVLVFLIVIQTIGAFFGGFALIDLMTSGGPSNATNVLMFNLYQDAFLNQRFGYASAQSIVLFGFVAVLMYAQLRVTDRYAYYGGA</sequence>
<dbReference type="Gene3D" id="1.10.3720.10">
    <property type="entry name" value="MetI-like"/>
    <property type="match status" value="1"/>
</dbReference>
<dbReference type="EMBL" id="QKKZ01000002">
    <property type="protein sequence ID" value="KAB7514780.1"/>
    <property type="molecule type" value="Genomic_DNA"/>
</dbReference>
<dbReference type="GO" id="GO:0055085">
    <property type="term" value="P:transmembrane transport"/>
    <property type="evidence" value="ECO:0007669"/>
    <property type="project" value="InterPro"/>
</dbReference>
<evidence type="ECO:0000256" key="6">
    <source>
        <dbReference type="ARBA" id="ARBA00022692"/>
    </source>
</evidence>
<evidence type="ECO:0000256" key="3">
    <source>
        <dbReference type="ARBA" id="ARBA00022448"/>
    </source>
</evidence>
<dbReference type="RefSeq" id="WP_152133984.1">
    <property type="nucleotide sequence ID" value="NZ_QKKZ01000002.1"/>
</dbReference>
<feature type="domain" description="ABC transmembrane type-1" evidence="11">
    <location>
        <begin position="74"/>
        <end position="287"/>
    </location>
</feature>
<feature type="transmembrane region" description="Helical" evidence="10">
    <location>
        <begin position="266"/>
        <end position="286"/>
    </location>
</feature>
<feature type="transmembrane region" description="Helical" evidence="10">
    <location>
        <begin position="12"/>
        <end position="34"/>
    </location>
</feature>
<proteinExistence type="inferred from homology"/>
<evidence type="ECO:0000256" key="4">
    <source>
        <dbReference type="ARBA" id="ARBA00022475"/>
    </source>
</evidence>
<keyword evidence="4" id="KW-1003">Cell membrane</keyword>
<keyword evidence="7 10" id="KW-1133">Transmembrane helix</keyword>
<feature type="transmembrane region" description="Helical" evidence="10">
    <location>
        <begin position="151"/>
        <end position="170"/>
    </location>
</feature>
<organism evidence="12 13">
    <name type="scientific">Halosegnis rubeus</name>
    <dbReference type="NCBI Taxonomy" id="2212850"/>
    <lineage>
        <taxon>Archaea</taxon>
        <taxon>Methanobacteriati</taxon>
        <taxon>Methanobacteriota</taxon>
        <taxon>Stenosarchaea group</taxon>
        <taxon>Halobacteria</taxon>
        <taxon>Halobacteriales</taxon>
        <taxon>Natronomonadaceae</taxon>
        <taxon>Halosegnis</taxon>
    </lineage>
</organism>
<reference evidence="12 13" key="1">
    <citation type="submission" date="2019-10" db="EMBL/GenBank/DDBJ databases">
        <title>Unraveling microbial dark matter from salterns through culturing: the case of the genus Halosegnis.</title>
        <authorList>
            <person name="Duran-Viseras A."/>
            <person name="Andrei A.-S."/>
            <person name="Vera-Gargallo B."/>
            <person name="Ghai R."/>
            <person name="Sanchez-Porro C."/>
            <person name="Ventosa A."/>
        </authorList>
    </citation>
    <scope>NUCLEOTIDE SEQUENCE [LARGE SCALE GENOMIC DNA]</scope>
    <source>
        <strain evidence="12 13">F18-79</strain>
    </source>
</reference>
<evidence type="ECO:0000256" key="1">
    <source>
        <dbReference type="ARBA" id="ARBA00004429"/>
    </source>
</evidence>
<name>A0A5N5U806_9EURY</name>
<evidence type="ECO:0000256" key="10">
    <source>
        <dbReference type="RuleBase" id="RU363032"/>
    </source>
</evidence>
<keyword evidence="13" id="KW-1185">Reference proteome</keyword>
<accession>A0A5N5U806</accession>
<evidence type="ECO:0000313" key="12">
    <source>
        <dbReference type="EMBL" id="KAB7514780.1"/>
    </source>
</evidence>
<feature type="transmembrane region" description="Helical" evidence="10">
    <location>
        <begin position="209"/>
        <end position="237"/>
    </location>
</feature>
<dbReference type="PANTHER" id="PTHR43227">
    <property type="entry name" value="BLL4140 PROTEIN"/>
    <property type="match status" value="1"/>
</dbReference>
<dbReference type="Pfam" id="PF00528">
    <property type="entry name" value="BPD_transp_1"/>
    <property type="match status" value="1"/>
</dbReference>
<evidence type="ECO:0000256" key="9">
    <source>
        <dbReference type="ARBA" id="ARBA00040780"/>
    </source>
</evidence>
<comment type="caution">
    <text evidence="12">The sequence shown here is derived from an EMBL/GenBank/DDBJ whole genome shotgun (WGS) entry which is preliminary data.</text>
</comment>
<dbReference type="InterPro" id="IPR000515">
    <property type="entry name" value="MetI-like"/>
</dbReference>
<dbReference type="InterPro" id="IPR035906">
    <property type="entry name" value="MetI-like_sf"/>
</dbReference>
<dbReference type="PROSITE" id="PS50928">
    <property type="entry name" value="ABC_TM1"/>
    <property type="match status" value="1"/>
</dbReference>
<gene>
    <name evidence="12" type="ORF">DM867_06605</name>
</gene>
<evidence type="ECO:0000256" key="5">
    <source>
        <dbReference type="ARBA" id="ARBA00022519"/>
    </source>
</evidence>
<dbReference type="Proteomes" id="UP000326865">
    <property type="component" value="Unassembled WGS sequence"/>
</dbReference>
<evidence type="ECO:0000313" key="13">
    <source>
        <dbReference type="Proteomes" id="UP000326865"/>
    </source>
</evidence>
<dbReference type="PANTHER" id="PTHR43227:SF9">
    <property type="entry name" value="SN-GLYCEROL-3-PHOSPHATE TRANSPORT SYSTEM PERMEASE PROTEIN UGPA"/>
    <property type="match status" value="1"/>
</dbReference>
<feature type="transmembrane region" description="Helical" evidence="10">
    <location>
        <begin position="108"/>
        <end position="131"/>
    </location>
</feature>
<dbReference type="SUPFAM" id="SSF161098">
    <property type="entry name" value="MetI-like"/>
    <property type="match status" value="1"/>
</dbReference>
<evidence type="ECO:0000259" key="11">
    <source>
        <dbReference type="PROSITE" id="PS50928"/>
    </source>
</evidence>